<proteinExistence type="predicted"/>
<comment type="caution">
    <text evidence="1">The sequence shown here is derived from an EMBL/GenBank/DDBJ whole genome shotgun (WGS) entry which is preliminary data.</text>
</comment>
<reference evidence="1 2" key="2">
    <citation type="journal article" date="2022" name="Mol. Ecol. Resour.">
        <title>The genomes of chicory, endive, great burdock and yacon provide insights into Asteraceae paleo-polyploidization history and plant inulin production.</title>
        <authorList>
            <person name="Fan W."/>
            <person name="Wang S."/>
            <person name="Wang H."/>
            <person name="Wang A."/>
            <person name="Jiang F."/>
            <person name="Liu H."/>
            <person name="Zhao H."/>
            <person name="Xu D."/>
            <person name="Zhang Y."/>
        </authorList>
    </citation>
    <scope>NUCLEOTIDE SEQUENCE [LARGE SCALE GENOMIC DNA]</scope>
    <source>
        <strain evidence="2">cv. Niubang</strain>
    </source>
</reference>
<dbReference type="EMBL" id="CM042051">
    <property type="protein sequence ID" value="KAI3728739.1"/>
    <property type="molecule type" value="Genomic_DNA"/>
</dbReference>
<gene>
    <name evidence="1" type="ORF">L6452_17381</name>
</gene>
<protein>
    <submittedName>
        <fullName evidence="1">Uncharacterized protein</fullName>
    </submittedName>
</protein>
<evidence type="ECO:0000313" key="2">
    <source>
        <dbReference type="Proteomes" id="UP001055879"/>
    </source>
</evidence>
<keyword evidence="2" id="KW-1185">Reference proteome</keyword>
<dbReference type="Proteomes" id="UP001055879">
    <property type="component" value="Linkage Group LG05"/>
</dbReference>
<accession>A0ACB9C3F4</accession>
<reference evidence="2" key="1">
    <citation type="journal article" date="2022" name="Mol. Ecol. Resour.">
        <title>The genomes of chicory, endive, great burdock and yacon provide insights into Asteraceae palaeo-polyploidization history and plant inulin production.</title>
        <authorList>
            <person name="Fan W."/>
            <person name="Wang S."/>
            <person name="Wang H."/>
            <person name="Wang A."/>
            <person name="Jiang F."/>
            <person name="Liu H."/>
            <person name="Zhao H."/>
            <person name="Xu D."/>
            <person name="Zhang Y."/>
        </authorList>
    </citation>
    <scope>NUCLEOTIDE SEQUENCE [LARGE SCALE GENOMIC DNA]</scope>
    <source>
        <strain evidence="2">cv. Niubang</strain>
    </source>
</reference>
<organism evidence="1 2">
    <name type="scientific">Arctium lappa</name>
    <name type="common">Greater burdock</name>
    <name type="synonym">Lappa major</name>
    <dbReference type="NCBI Taxonomy" id="4217"/>
    <lineage>
        <taxon>Eukaryota</taxon>
        <taxon>Viridiplantae</taxon>
        <taxon>Streptophyta</taxon>
        <taxon>Embryophyta</taxon>
        <taxon>Tracheophyta</taxon>
        <taxon>Spermatophyta</taxon>
        <taxon>Magnoliopsida</taxon>
        <taxon>eudicotyledons</taxon>
        <taxon>Gunneridae</taxon>
        <taxon>Pentapetalae</taxon>
        <taxon>asterids</taxon>
        <taxon>campanulids</taxon>
        <taxon>Asterales</taxon>
        <taxon>Asteraceae</taxon>
        <taxon>Carduoideae</taxon>
        <taxon>Cardueae</taxon>
        <taxon>Arctiinae</taxon>
        <taxon>Arctium</taxon>
    </lineage>
</organism>
<name>A0ACB9C3F4_ARCLA</name>
<evidence type="ECO:0000313" key="1">
    <source>
        <dbReference type="EMBL" id="KAI3728739.1"/>
    </source>
</evidence>
<sequence length="351" mass="38900">MMTVSTLASTYLSPKLRSHSIPFRRTTSHPIQCCNLSTPLLPKRKLGFSSFGRKSLGFVVKSKSSDGEGEEVKSSSSKDVIDVAGIQAPDESTMPERFRYLTKEVPEPPVRWPYFIALAFLVYAWRTVLWELYNWKAAATSIVRFLGYLSKLVLALIFHFIGDPLTSTIRAIETTFYTLRAYYSQVVAYTPIPELSMVIMLTSAILAIGEVASSNSVDNQWHLLTVSGLIGYLAVKGMIGGLLFWTLLFGLFSFSRFIQKRDYVSSVLPVAAVLAGVGEPWVRVVVLGCFSALGVVQYSKNQPEDESETEGVVTKAGERRVPVPLLLAALAIGIRVAARWAGYRHLTWMVV</sequence>